<organism evidence="1 2">
    <name type="scientific">Lactococcus lactis subsp. lactis</name>
    <name type="common">Streptococcus lactis</name>
    <dbReference type="NCBI Taxonomy" id="1360"/>
    <lineage>
        <taxon>Bacteria</taxon>
        <taxon>Bacillati</taxon>
        <taxon>Bacillota</taxon>
        <taxon>Bacilli</taxon>
        <taxon>Lactobacillales</taxon>
        <taxon>Streptococcaceae</taxon>
        <taxon>Lactococcus</taxon>
    </lineage>
</organism>
<dbReference type="Proteomes" id="UP000052991">
    <property type="component" value="Unassembled WGS sequence"/>
</dbReference>
<dbReference type="PATRIC" id="fig|1360.115.peg.2010"/>
<dbReference type="AlphaFoldDB" id="A0A0V8EPL5"/>
<evidence type="ECO:0000313" key="1">
    <source>
        <dbReference type="EMBL" id="KSU30192.1"/>
    </source>
</evidence>
<protein>
    <submittedName>
        <fullName evidence="1">Uncharacterized protein</fullName>
    </submittedName>
</protein>
<dbReference type="RefSeq" id="WP_032398730.1">
    <property type="nucleotide sequence ID" value="NZ_BJMA01000049.1"/>
</dbReference>
<proteinExistence type="predicted"/>
<name>A0A0V8EPL5_LACLL</name>
<comment type="caution">
    <text evidence="1">The sequence shown here is derived from an EMBL/GenBank/DDBJ whole genome shotgun (WGS) entry which is preliminary data.</text>
</comment>
<evidence type="ECO:0000313" key="2">
    <source>
        <dbReference type="Proteomes" id="UP000052991"/>
    </source>
</evidence>
<gene>
    <name evidence="1" type="ORF">N42_0096</name>
</gene>
<sequence>MIYTIGYYIAVIGLVIMMFGFKSFYSQMNKWSRFGFIFLALGLAFPIFYDFIVGFINGLLKNV</sequence>
<accession>A0A0V8EPL5</accession>
<dbReference type="EMBL" id="LKLW01000002">
    <property type="protein sequence ID" value="KSU30192.1"/>
    <property type="molecule type" value="Genomic_DNA"/>
</dbReference>
<reference evidence="2" key="1">
    <citation type="submission" date="2015-10" db="EMBL/GenBank/DDBJ databases">
        <title>Draft Genome Sequences of 11 Lactococcus lactis subspecies cremoris strains.</title>
        <authorList>
            <person name="Wels M."/>
            <person name="Backus L."/>
            <person name="Boekhorst J."/>
            <person name="Dijkstra A."/>
            <person name="Beerthuizen M."/>
            <person name="Kelly W."/>
            <person name="Siezen R."/>
            <person name="Bachmann H."/>
            <person name="Van Hijum S."/>
        </authorList>
    </citation>
    <scope>NUCLEOTIDE SEQUENCE [LARGE SCALE GENOMIC DNA]</scope>
    <source>
        <strain evidence="2">N42</strain>
    </source>
</reference>